<comment type="caution">
    <text evidence="1">The sequence shown here is derived from an EMBL/GenBank/DDBJ whole genome shotgun (WGS) entry which is preliminary data.</text>
</comment>
<protein>
    <submittedName>
        <fullName evidence="1">Heme oxygenase</fullName>
    </submittedName>
</protein>
<evidence type="ECO:0000313" key="1">
    <source>
        <dbReference type="EMBL" id="KPH86910.1"/>
    </source>
</evidence>
<dbReference type="SUPFAM" id="SSF48613">
    <property type="entry name" value="Heme oxygenase-like"/>
    <property type="match status" value="1"/>
</dbReference>
<gene>
    <name evidence="1" type="ORF">GLUCOINTEAF2_0202471</name>
</gene>
<sequence length="201" mass="21960">MALLNDGNAHTPLSSHVREATHQIHDDLNRTVMSRGMFTDAAGYRDFVLMQYRFHRDLDPLYNNDQLAGIVPDLAARNRFQQVSADMQDLGIAFPAPGTSVEITDPSTAMGWLYVAEGSKLGANILIRLVDKMGYGARFGARHLAADPMGRGASWTAFRNAIDCAGLDPERCVHGVRESYARIKSCIPAPGNEIGSIMLSP</sequence>
<reference evidence="1 2" key="1">
    <citation type="submission" date="2015-07" db="EMBL/GenBank/DDBJ databases">
        <title>Draft Genome Sequence of Komagataeibacter intermedius Strain AF2, Isolated from Kombucha Tea.</title>
        <authorList>
            <person name="Santos R.A."/>
            <person name="Berretta A.A."/>
            <person name="Barud H.S."/>
            <person name="Ribeiro S.J."/>
            <person name="Gonzalez-Garcia L.N."/>
            <person name="Zucchi T.D."/>
            <person name="Goldman G.H."/>
            <person name="Riano-Pachon D.M."/>
        </authorList>
    </citation>
    <scope>NUCLEOTIDE SEQUENCE [LARGE SCALE GENOMIC DNA]</scope>
    <source>
        <strain evidence="1 2">AF2</strain>
    </source>
</reference>
<organism evidence="1 2">
    <name type="scientific">Komagataeibacter intermedius AF2</name>
    <dbReference type="NCBI Taxonomy" id="1458464"/>
    <lineage>
        <taxon>Bacteria</taxon>
        <taxon>Pseudomonadati</taxon>
        <taxon>Pseudomonadota</taxon>
        <taxon>Alphaproteobacteria</taxon>
        <taxon>Acetobacterales</taxon>
        <taxon>Acetobacteraceae</taxon>
        <taxon>Komagataeibacter</taxon>
    </lineage>
</organism>
<dbReference type="EMBL" id="JUFX02000189">
    <property type="protein sequence ID" value="KPH86910.1"/>
    <property type="molecule type" value="Genomic_DNA"/>
</dbReference>
<dbReference type="GO" id="GO:0004392">
    <property type="term" value="F:heme oxygenase (decyclizing) activity"/>
    <property type="evidence" value="ECO:0007669"/>
    <property type="project" value="InterPro"/>
</dbReference>
<dbReference type="Pfam" id="PF01126">
    <property type="entry name" value="Heme_oxygenase"/>
    <property type="match status" value="1"/>
</dbReference>
<dbReference type="Proteomes" id="UP000031553">
    <property type="component" value="Unassembled WGS sequence"/>
</dbReference>
<dbReference type="AlphaFoldDB" id="A0A0N1F9U9"/>
<dbReference type="InterPro" id="IPR016053">
    <property type="entry name" value="Haem_Oase-like"/>
</dbReference>
<name>A0A0N1F9U9_9PROT</name>
<dbReference type="CDD" id="cd19166">
    <property type="entry name" value="HemeO-bac"/>
    <property type="match status" value="1"/>
</dbReference>
<accession>A0A0N1F9U9</accession>
<dbReference type="OrthoDB" id="9149607at2"/>
<evidence type="ECO:0000313" key="2">
    <source>
        <dbReference type="Proteomes" id="UP000031553"/>
    </source>
</evidence>
<proteinExistence type="predicted"/>
<dbReference type="Gene3D" id="1.20.910.10">
    <property type="entry name" value="Heme oxygenase-like"/>
    <property type="match status" value="1"/>
</dbReference>
<dbReference type="InterPro" id="IPR016084">
    <property type="entry name" value="Haem_Oase-like_multi-hlx"/>
</dbReference>
<dbReference type="GO" id="GO:0006788">
    <property type="term" value="P:heme oxidation"/>
    <property type="evidence" value="ECO:0007669"/>
    <property type="project" value="InterPro"/>
</dbReference>
<dbReference type="RefSeq" id="WP_048883608.1">
    <property type="nucleotide sequence ID" value="NZ_JUFX02000189.1"/>
</dbReference>